<evidence type="ECO:0000259" key="1">
    <source>
        <dbReference type="Pfam" id="PF12973"/>
    </source>
</evidence>
<gene>
    <name evidence="2" type="ORF">IPH26_08200</name>
</gene>
<dbReference type="AlphaFoldDB" id="A0A9D7DXY7"/>
<dbReference type="Gene3D" id="2.60.120.10">
    <property type="entry name" value="Jelly Rolls"/>
    <property type="match status" value="2"/>
</dbReference>
<proteinExistence type="predicted"/>
<accession>A0A9D7DXY7</accession>
<dbReference type="PANTHER" id="PTHR40112">
    <property type="entry name" value="H2HPP ISOMERASE"/>
    <property type="match status" value="1"/>
</dbReference>
<evidence type="ECO:0000313" key="3">
    <source>
        <dbReference type="Proteomes" id="UP000807785"/>
    </source>
</evidence>
<protein>
    <submittedName>
        <fullName evidence="2">Cupin domain-containing protein</fullName>
    </submittedName>
</protein>
<dbReference type="SUPFAM" id="SSF51182">
    <property type="entry name" value="RmlC-like cupins"/>
    <property type="match status" value="2"/>
</dbReference>
<dbReference type="Proteomes" id="UP000807785">
    <property type="component" value="Unassembled WGS sequence"/>
</dbReference>
<dbReference type="PANTHER" id="PTHR40112:SF1">
    <property type="entry name" value="H2HPP ISOMERASE"/>
    <property type="match status" value="1"/>
</dbReference>
<dbReference type="InterPro" id="IPR011051">
    <property type="entry name" value="RmlC_Cupin_sf"/>
</dbReference>
<sequence>MSKTVLPSDLDDSRNVESVESALAEALTPISPDGLRTSALRARLMQRARASRAGEEQFVNVRRDEGEWRPLAKGVRAKMLCEGKRAHSVLVELDAGAALPTHRHHEHEECVVLRGEARLGELQVRQGDYHLAPAGSRHSRVSSATGALLYLRGTSIGSSVGVARDLITAWLPGAGASPITVRADEGEWREFAPGAQIKSLWRDADAQSMLLRLQPGARADAHAHSTDEECLMLDGEAFLGDTLLRAGDYQLAPAGSRHREVASDVGALLFVHGGSAQCAIR</sequence>
<comment type="caution">
    <text evidence="2">The sequence shown here is derived from an EMBL/GenBank/DDBJ whole genome shotgun (WGS) entry which is preliminary data.</text>
</comment>
<dbReference type="InterPro" id="IPR052535">
    <property type="entry name" value="Bacilysin_H2HPP_isomerase"/>
</dbReference>
<reference evidence="2" key="1">
    <citation type="submission" date="2020-10" db="EMBL/GenBank/DDBJ databases">
        <title>Connecting structure to function with the recovery of over 1000 high-quality activated sludge metagenome-assembled genomes encoding full-length rRNA genes using long-read sequencing.</title>
        <authorList>
            <person name="Singleton C.M."/>
            <person name="Petriglieri F."/>
            <person name="Kristensen J.M."/>
            <person name="Kirkegaard R.H."/>
            <person name="Michaelsen T.Y."/>
            <person name="Andersen M.H."/>
            <person name="Karst S.M."/>
            <person name="Dueholm M.S."/>
            <person name="Nielsen P.H."/>
            <person name="Albertsen M."/>
        </authorList>
    </citation>
    <scope>NUCLEOTIDE SEQUENCE</scope>
    <source>
        <strain evidence="2">Bjer_18-Q3-R1-45_BAT3C.347</strain>
    </source>
</reference>
<organism evidence="2 3">
    <name type="scientific">Candidatus Methylophosphatis roskildensis</name>
    <dbReference type="NCBI Taxonomy" id="2899263"/>
    <lineage>
        <taxon>Bacteria</taxon>
        <taxon>Pseudomonadati</taxon>
        <taxon>Pseudomonadota</taxon>
        <taxon>Betaproteobacteria</taxon>
        <taxon>Nitrosomonadales</taxon>
        <taxon>Sterolibacteriaceae</taxon>
        <taxon>Candidatus Methylophosphatis</taxon>
    </lineage>
</organism>
<dbReference type="EMBL" id="JADJEV010000003">
    <property type="protein sequence ID" value="MBK6972930.1"/>
    <property type="molecule type" value="Genomic_DNA"/>
</dbReference>
<evidence type="ECO:0000313" key="2">
    <source>
        <dbReference type="EMBL" id="MBK6972930.1"/>
    </source>
</evidence>
<dbReference type="InterPro" id="IPR025979">
    <property type="entry name" value="ChrR-like_cupin_dom"/>
</dbReference>
<dbReference type="Pfam" id="PF12973">
    <property type="entry name" value="Cupin_7"/>
    <property type="match status" value="2"/>
</dbReference>
<feature type="domain" description="ChrR-like cupin" evidence="1">
    <location>
        <begin position="178"/>
        <end position="274"/>
    </location>
</feature>
<dbReference type="InterPro" id="IPR014710">
    <property type="entry name" value="RmlC-like_jellyroll"/>
</dbReference>
<name>A0A9D7DXY7_9PROT</name>
<feature type="domain" description="ChrR-like cupin" evidence="1">
    <location>
        <begin position="60"/>
        <end position="150"/>
    </location>
</feature>